<protein>
    <recommendedName>
        <fullName evidence="2">UTP--glucose-1-phosphate uridylyltransferase</fullName>
        <ecNumber evidence="2">2.7.7.9</ecNumber>
    </recommendedName>
</protein>
<dbReference type="SUPFAM" id="SSF53448">
    <property type="entry name" value="Nucleotide-diphospho-sugar transferases"/>
    <property type="match status" value="1"/>
</dbReference>
<evidence type="ECO:0000259" key="6">
    <source>
        <dbReference type="Pfam" id="PF00483"/>
    </source>
</evidence>
<organism evidence="7 8">
    <name type="scientific">Jatrophihabitans telluris</name>
    <dbReference type="NCBI Taxonomy" id="2038343"/>
    <lineage>
        <taxon>Bacteria</taxon>
        <taxon>Bacillati</taxon>
        <taxon>Actinomycetota</taxon>
        <taxon>Actinomycetes</taxon>
        <taxon>Jatrophihabitantales</taxon>
        <taxon>Jatrophihabitantaceae</taxon>
        <taxon>Jatrophihabitans</taxon>
    </lineage>
</organism>
<dbReference type="PANTHER" id="PTHR43197:SF1">
    <property type="entry name" value="UTP--GLUCOSE-1-PHOSPHATE URIDYLYLTRANSFERASE"/>
    <property type="match status" value="1"/>
</dbReference>
<evidence type="ECO:0000256" key="2">
    <source>
        <dbReference type="ARBA" id="ARBA00012415"/>
    </source>
</evidence>
<dbReference type="EMBL" id="CP097332">
    <property type="protein sequence ID" value="UQX89239.1"/>
    <property type="molecule type" value="Genomic_DNA"/>
</dbReference>
<name>A0ABY4R073_9ACTN</name>
<feature type="domain" description="Nucleotidyl transferase" evidence="6">
    <location>
        <begin position="19"/>
        <end position="280"/>
    </location>
</feature>
<dbReference type="PANTHER" id="PTHR43197">
    <property type="entry name" value="UTP--GLUCOSE-1-PHOSPHATE URIDYLYLTRANSFERASE"/>
    <property type="match status" value="1"/>
</dbReference>
<dbReference type="RefSeq" id="WP_249773135.1">
    <property type="nucleotide sequence ID" value="NZ_CP097332.1"/>
</dbReference>
<evidence type="ECO:0000256" key="3">
    <source>
        <dbReference type="ARBA" id="ARBA00022679"/>
    </source>
</evidence>
<gene>
    <name evidence="7" type="ORF">M6D93_04350</name>
</gene>
<evidence type="ECO:0000256" key="5">
    <source>
        <dbReference type="ARBA" id="ARBA00048128"/>
    </source>
</evidence>
<dbReference type="Pfam" id="PF00483">
    <property type="entry name" value="NTP_transferase"/>
    <property type="match status" value="1"/>
</dbReference>
<evidence type="ECO:0000313" key="8">
    <source>
        <dbReference type="Proteomes" id="UP001056336"/>
    </source>
</evidence>
<dbReference type="InterPro" id="IPR005835">
    <property type="entry name" value="NTP_transferase_dom"/>
</dbReference>
<comment type="catalytic activity">
    <reaction evidence="5">
        <text>alpha-D-glucose 1-phosphate + UTP + H(+) = UDP-alpha-D-glucose + diphosphate</text>
        <dbReference type="Rhea" id="RHEA:19889"/>
        <dbReference type="ChEBI" id="CHEBI:15378"/>
        <dbReference type="ChEBI" id="CHEBI:33019"/>
        <dbReference type="ChEBI" id="CHEBI:46398"/>
        <dbReference type="ChEBI" id="CHEBI:58601"/>
        <dbReference type="ChEBI" id="CHEBI:58885"/>
        <dbReference type="EC" id="2.7.7.9"/>
    </reaction>
</comment>
<dbReference type="CDD" id="cd02541">
    <property type="entry name" value="UGPase_prokaryotic"/>
    <property type="match status" value="1"/>
</dbReference>
<comment type="similarity">
    <text evidence="1">Belongs to the UDPGP type 2 family.</text>
</comment>
<sequence>MALADNSAPTGSHRRARRAVIPAAGMGTRFAPATKAIPKELLPVVDVPALEFIVAEAAREHLDDVLIITSRGKNAIEEHFDAAPELEAALEKKGDSERLARVRRSTDLARVHFTRQREARGLGDAVAHAEAFAGNESFAVLLGDDIIDERDELLGRMLDVQAEKGGIVVGLIEVEGRAISLYGSIKPAGEIVDGVIPIETLIEKPKPEEALSNLAVIGRYVLPPEIFDALRRTELGKRGELELTDAMRTLGQDGVPIHGVVFSGRRYDTGDRQDYLRAVVRLAVEHPELGADFSSWLADFAAGLPKQPE</sequence>
<keyword evidence="3" id="KW-0808">Transferase</keyword>
<dbReference type="GO" id="GO:0016779">
    <property type="term" value="F:nucleotidyltransferase activity"/>
    <property type="evidence" value="ECO:0007669"/>
    <property type="project" value="UniProtKB-KW"/>
</dbReference>
<dbReference type="Gene3D" id="3.90.550.10">
    <property type="entry name" value="Spore Coat Polysaccharide Biosynthesis Protein SpsA, Chain A"/>
    <property type="match status" value="1"/>
</dbReference>
<reference evidence="7" key="1">
    <citation type="journal article" date="2018" name="Int. J. Syst. Evol. Microbiol.">
        <title>Jatrophihabitans telluris sp. nov., isolated from sediment soil of lava forest wetlands and the emended description of the genus Jatrophihabitans.</title>
        <authorList>
            <person name="Lee K.C."/>
            <person name="Suh M.K."/>
            <person name="Eom M.K."/>
            <person name="Kim K.K."/>
            <person name="Kim J.S."/>
            <person name="Kim D.S."/>
            <person name="Ko S.H."/>
            <person name="Shin Y.K."/>
            <person name="Lee J.S."/>
        </authorList>
    </citation>
    <scope>NUCLEOTIDE SEQUENCE</scope>
    <source>
        <strain evidence="7">N237</strain>
    </source>
</reference>
<reference evidence="7" key="2">
    <citation type="submission" date="2022-05" db="EMBL/GenBank/DDBJ databases">
        <authorList>
            <person name="Kim J.-S."/>
            <person name="Lee K."/>
            <person name="Suh M."/>
            <person name="Eom M."/>
            <person name="Kim J.-S."/>
            <person name="Kim D.-S."/>
            <person name="Ko S.-H."/>
            <person name="Shin Y."/>
            <person name="Lee J.-S."/>
        </authorList>
    </citation>
    <scope>NUCLEOTIDE SEQUENCE</scope>
    <source>
        <strain evidence="7">N237</strain>
    </source>
</reference>
<evidence type="ECO:0000313" key="7">
    <source>
        <dbReference type="EMBL" id="UQX89239.1"/>
    </source>
</evidence>
<evidence type="ECO:0000256" key="4">
    <source>
        <dbReference type="ARBA" id="ARBA00022695"/>
    </source>
</evidence>
<keyword evidence="8" id="KW-1185">Reference proteome</keyword>
<dbReference type="EC" id="2.7.7.9" evidence="2"/>
<proteinExistence type="inferred from homology"/>
<dbReference type="InterPro" id="IPR029044">
    <property type="entry name" value="Nucleotide-diphossugar_trans"/>
</dbReference>
<evidence type="ECO:0000256" key="1">
    <source>
        <dbReference type="ARBA" id="ARBA00006890"/>
    </source>
</evidence>
<accession>A0ABY4R073</accession>
<dbReference type="Proteomes" id="UP001056336">
    <property type="component" value="Chromosome"/>
</dbReference>
<dbReference type="InterPro" id="IPR005771">
    <property type="entry name" value="GalU_uridylyltTrfase_bac/arc"/>
</dbReference>
<keyword evidence="4 7" id="KW-0548">Nucleotidyltransferase</keyword>